<keyword evidence="5" id="KW-1185">Reference proteome</keyword>
<dbReference type="NCBIfam" id="TIGR02961">
    <property type="entry name" value="allantoicase"/>
    <property type="match status" value="1"/>
</dbReference>
<dbReference type="Gene3D" id="2.60.120.260">
    <property type="entry name" value="Galactose-binding domain-like"/>
    <property type="match status" value="2"/>
</dbReference>
<dbReference type="GO" id="GO:0004037">
    <property type="term" value="F:allantoicase activity"/>
    <property type="evidence" value="ECO:0007669"/>
    <property type="project" value="InterPro"/>
</dbReference>
<comment type="similarity">
    <text evidence="1">Belongs to the allantoicase family.</text>
</comment>
<dbReference type="PANTHER" id="PTHR12045:SF3">
    <property type="entry name" value="INACTIVE ALLANTOICASE-RELATED"/>
    <property type="match status" value="1"/>
</dbReference>
<name>A0A9P3LXK0_9FUNG</name>
<proteinExistence type="inferred from homology"/>
<reference evidence="4" key="2">
    <citation type="journal article" date="2022" name="Microbiol. Resour. Announc.">
        <title>Whole-Genome Sequence of Entomortierella parvispora E1425, a Mucoromycotan Fungus Associated with Burkholderiaceae-Related Endosymbiotic Bacteria.</title>
        <authorList>
            <person name="Herlambang A."/>
            <person name="Guo Y."/>
            <person name="Takashima Y."/>
            <person name="Narisawa K."/>
            <person name="Ohta H."/>
            <person name="Nishizawa T."/>
        </authorList>
    </citation>
    <scope>NUCLEOTIDE SEQUENCE</scope>
    <source>
        <strain evidence="4">E1425</strain>
    </source>
</reference>
<dbReference type="Proteomes" id="UP000827284">
    <property type="component" value="Unassembled WGS sequence"/>
</dbReference>
<evidence type="ECO:0000313" key="4">
    <source>
        <dbReference type="EMBL" id="GJJ74183.1"/>
    </source>
</evidence>
<comment type="caution">
    <text evidence="4">The sequence shown here is derived from an EMBL/GenBank/DDBJ whole genome shotgun (WGS) entry which is preliminary data.</text>
</comment>
<dbReference type="Pfam" id="PF03561">
    <property type="entry name" value="Allantoicase"/>
    <property type="match status" value="2"/>
</dbReference>
<dbReference type="InterPro" id="IPR005164">
    <property type="entry name" value="Allantoicase"/>
</dbReference>
<dbReference type="OrthoDB" id="10266039at2759"/>
<sequence length="501" mass="54748">MGQVQSRQDEHYFKLDGTDKDALLKRYTELASSARGGKVLETSDELFGEGFHLIKEGPAIEDKNRETANGFWKDGWETRRHNKDSHHTAIIQLAAPGTIAGFDVDTSFFDGSHPAYASIEGAIIIEGVKEKYEWKEILPKIKLNGNSHHIYGLKASDDVYTHVRLNMYPDGGIARLRVFGNVSPIFPEEKAVFNLSCLSSGARVIKTSDDRYGKPSNLILPTKGANTRDGWQTRRSRKEGHHDWVEIKLGAAGLLETLEVDTTHFRGNNPDFISLDACTSEYNDVQFDPEVKWTQLLSKTEIEADKKNIFSIATGEVSYTHVRLNIFPDGGISRVRVFGVRVPEPIAETVVAEETVVDELKVVETEKENKEDAVVVAVEKDEIVAVKETITTTTTAAKKGSKKATTATVQLTTDISSVETLVGDEIAADVKDETATTKKTAAKRGRPSTKGAATAAVAATKLAAGGKKKAKGRSASVLDEEDEASSEVAVSSSPRSKKARE</sequence>
<dbReference type="InterPro" id="IPR008979">
    <property type="entry name" value="Galactose-bd-like_sf"/>
</dbReference>
<organism evidence="4 5">
    <name type="scientific">Entomortierella parvispora</name>
    <dbReference type="NCBI Taxonomy" id="205924"/>
    <lineage>
        <taxon>Eukaryota</taxon>
        <taxon>Fungi</taxon>
        <taxon>Fungi incertae sedis</taxon>
        <taxon>Mucoromycota</taxon>
        <taxon>Mortierellomycotina</taxon>
        <taxon>Mortierellomycetes</taxon>
        <taxon>Mortierellales</taxon>
        <taxon>Mortierellaceae</taxon>
        <taxon>Entomortierella</taxon>
    </lineage>
</organism>
<dbReference type="GO" id="GO:0000256">
    <property type="term" value="P:allantoin catabolic process"/>
    <property type="evidence" value="ECO:0007669"/>
    <property type="project" value="InterPro"/>
</dbReference>
<reference evidence="4" key="1">
    <citation type="submission" date="2021-11" db="EMBL/GenBank/DDBJ databases">
        <authorList>
            <person name="Herlambang A."/>
            <person name="Guo Y."/>
            <person name="Takashima Y."/>
            <person name="Nishizawa T."/>
        </authorList>
    </citation>
    <scope>NUCLEOTIDE SEQUENCE</scope>
    <source>
        <strain evidence="4">E1425</strain>
    </source>
</reference>
<dbReference type="InterPro" id="IPR015908">
    <property type="entry name" value="Allantoicase_dom"/>
</dbReference>
<gene>
    <name evidence="4" type="ORF">EMPS_06541</name>
</gene>
<evidence type="ECO:0000313" key="5">
    <source>
        <dbReference type="Proteomes" id="UP000827284"/>
    </source>
</evidence>
<feature type="region of interest" description="Disordered" evidence="2">
    <location>
        <begin position="462"/>
        <end position="501"/>
    </location>
</feature>
<dbReference type="EMBL" id="BQFW01000008">
    <property type="protein sequence ID" value="GJJ74183.1"/>
    <property type="molecule type" value="Genomic_DNA"/>
</dbReference>
<feature type="domain" description="Allantoicase" evidence="3">
    <location>
        <begin position="201"/>
        <end position="341"/>
    </location>
</feature>
<dbReference type="PANTHER" id="PTHR12045">
    <property type="entry name" value="ALLANTOICASE"/>
    <property type="match status" value="1"/>
</dbReference>
<evidence type="ECO:0000256" key="1">
    <source>
        <dbReference type="ARBA" id="ARBA00009242"/>
    </source>
</evidence>
<accession>A0A9P3LXK0</accession>
<dbReference type="SUPFAM" id="SSF49785">
    <property type="entry name" value="Galactose-binding domain-like"/>
    <property type="match status" value="2"/>
</dbReference>
<feature type="domain" description="Allantoicase" evidence="3">
    <location>
        <begin position="36"/>
        <end position="182"/>
    </location>
</feature>
<protein>
    <submittedName>
        <fullName evidence="4">Allantoicase</fullName>
    </submittedName>
</protein>
<dbReference type="AlphaFoldDB" id="A0A9P3LXK0"/>
<evidence type="ECO:0000256" key="2">
    <source>
        <dbReference type="SAM" id="MobiDB-lite"/>
    </source>
</evidence>
<evidence type="ECO:0000259" key="3">
    <source>
        <dbReference type="Pfam" id="PF03561"/>
    </source>
</evidence>